<proteinExistence type="predicted"/>
<evidence type="ECO:0000256" key="1">
    <source>
        <dbReference type="SAM" id="MobiDB-lite"/>
    </source>
</evidence>
<gene>
    <name evidence="3" type="ORF">E2562_018719</name>
</gene>
<dbReference type="Proteomes" id="UP000479710">
    <property type="component" value="Unassembled WGS sequence"/>
</dbReference>
<dbReference type="SUPFAM" id="SSF81383">
    <property type="entry name" value="F-box domain"/>
    <property type="match status" value="1"/>
</dbReference>
<organism evidence="3 4">
    <name type="scientific">Oryza meyeriana var. granulata</name>
    <dbReference type="NCBI Taxonomy" id="110450"/>
    <lineage>
        <taxon>Eukaryota</taxon>
        <taxon>Viridiplantae</taxon>
        <taxon>Streptophyta</taxon>
        <taxon>Embryophyta</taxon>
        <taxon>Tracheophyta</taxon>
        <taxon>Spermatophyta</taxon>
        <taxon>Magnoliopsida</taxon>
        <taxon>Liliopsida</taxon>
        <taxon>Poales</taxon>
        <taxon>Poaceae</taxon>
        <taxon>BOP clade</taxon>
        <taxon>Oryzoideae</taxon>
        <taxon>Oryzeae</taxon>
        <taxon>Oryzinae</taxon>
        <taxon>Oryza</taxon>
        <taxon>Oryza meyeriana</taxon>
    </lineage>
</organism>
<evidence type="ECO:0000313" key="4">
    <source>
        <dbReference type="Proteomes" id="UP000479710"/>
    </source>
</evidence>
<protein>
    <recommendedName>
        <fullName evidence="2">F-box domain-containing protein</fullName>
    </recommendedName>
</protein>
<feature type="domain" description="F-box" evidence="2">
    <location>
        <begin position="67"/>
        <end position="94"/>
    </location>
</feature>
<name>A0A6G1EMR1_9ORYZ</name>
<evidence type="ECO:0000313" key="3">
    <source>
        <dbReference type="EMBL" id="KAF0925916.1"/>
    </source>
</evidence>
<dbReference type="OrthoDB" id="605328at2759"/>
<comment type="caution">
    <text evidence="3">The sequence shown here is derived from an EMBL/GenBank/DDBJ whole genome shotgun (WGS) entry which is preliminary data.</text>
</comment>
<dbReference type="EMBL" id="SPHZ02000003">
    <property type="protein sequence ID" value="KAF0925916.1"/>
    <property type="molecule type" value="Genomic_DNA"/>
</dbReference>
<accession>A0A6G1EMR1</accession>
<reference evidence="3 4" key="1">
    <citation type="submission" date="2019-11" db="EMBL/GenBank/DDBJ databases">
        <title>Whole genome sequence of Oryza granulata.</title>
        <authorList>
            <person name="Li W."/>
        </authorList>
    </citation>
    <scope>NUCLEOTIDE SEQUENCE [LARGE SCALE GENOMIC DNA]</scope>
    <source>
        <strain evidence="4">cv. Menghai</strain>
        <tissue evidence="3">Leaf</tissue>
    </source>
</reference>
<dbReference type="InterPro" id="IPR036047">
    <property type="entry name" value="F-box-like_dom_sf"/>
</dbReference>
<dbReference type="PANTHER" id="PTHR35546">
    <property type="entry name" value="F-BOX PROTEIN INTERACTION DOMAIN PROTEIN-RELATED"/>
    <property type="match status" value="1"/>
</dbReference>
<keyword evidence="4" id="KW-1185">Reference proteome</keyword>
<dbReference type="PANTHER" id="PTHR35546:SF105">
    <property type="entry name" value="OS05G0139200 PROTEIN"/>
    <property type="match status" value="1"/>
</dbReference>
<feature type="region of interest" description="Disordered" evidence="1">
    <location>
        <begin position="1"/>
        <end position="69"/>
    </location>
</feature>
<dbReference type="Pfam" id="PF00646">
    <property type="entry name" value="F-box"/>
    <property type="match status" value="1"/>
</dbReference>
<sequence>MQPPQTLSIPRGAVAANPRRRAAVSNGTASARARRDRWRGRTTTSINESARRAVPPRDGTEEEIGNDDPLVEIPSRVPYKSLVRFNCVSRRWRRARHLPPRPPPPAAEVSAPGLRGLLLHHIQRYDCQTTPHRFTSIPAPEPLPLIDPSLSFVPKCERLDLMDSCNGLLRCSCWKINEQAFNYVVCNPGMKKWVVLPDSIWGLI</sequence>
<evidence type="ECO:0000259" key="2">
    <source>
        <dbReference type="Pfam" id="PF00646"/>
    </source>
</evidence>
<dbReference type="Gene3D" id="1.20.1280.50">
    <property type="match status" value="1"/>
</dbReference>
<dbReference type="AlphaFoldDB" id="A0A6G1EMR1"/>
<dbReference type="InterPro" id="IPR055290">
    <property type="entry name" value="At3g26010-like"/>
</dbReference>
<feature type="compositionally biased region" description="Acidic residues" evidence="1">
    <location>
        <begin position="60"/>
        <end position="69"/>
    </location>
</feature>
<dbReference type="InterPro" id="IPR001810">
    <property type="entry name" value="F-box_dom"/>
</dbReference>